<gene>
    <name evidence="4" type="ORF">AN218_21970</name>
</gene>
<reference evidence="4 5" key="1">
    <citation type="journal article" date="2016" name="Front. Microbiol.">
        <title>Comparative Genomics Analysis of Streptomyces Species Reveals Their Adaptation to the Marine Environment and Their Diversity at the Genomic Level.</title>
        <authorList>
            <person name="Tian X."/>
            <person name="Zhang Z."/>
            <person name="Yang T."/>
            <person name="Chen M."/>
            <person name="Li J."/>
            <person name="Chen F."/>
            <person name="Yang J."/>
            <person name="Li W."/>
            <person name="Zhang B."/>
            <person name="Zhang Z."/>
            <person name="Wu J."/>
            <person name="Zhang C."/>
            <person name="Long L."/>
            <person name="Xiao J."/>
        </authorList>
    </citation>
    <scope>NUCLEOTIDE SEQUENCE [LARGE SCALE GENOMIC DNA]</scope>
    <source>
        <strain evidence="4 5">SCSIO 10429</strain>
    </source>
</reference>
<evidence type="ECO:0000256" key="1">
    <source>
        <dbReference type="ARBA" id="ARBA00022741"/>
    </source>
</evidence>
<dbReference type="AlphaFoldDB" id="A0A1E7KZU8"/>
<proteinExistence type="predicted"/>
<name>A0A1E7KZU8_9ACTN</name>
<feature type="non-terminal residue" evidence="4">
    <location>
        <position position="466"/>
    </location>
</feature>
<dbReference type="GO" id="GO:0005524">
    <property type="term" value="F:ATP binding"/>
    <property type="evidence" value="ECO:0007669"/>
    <property type="project" value="UniProtKB-KW"/>
</dbReference>
<dbReference type="GO" id="GO:0004016">
    <property type="term" value="F:adenylate cyclase activity"/>
    <property type="evidence" value="ECO:0007669"/>
    <property type="project" value="TreeGrafter"/>
</dbReference>
<dbReference type="Pfam" id="PF13191">
    <property type="entry name" value="AAA_16"/>
    <property type="match status" value="1"/>
</dbReference>
<protein>
    <recommendedName>
        <fullName evidence="3">Orc1-like AAA ATPase domain-containing protein</fullName>
    </recommendedName>
</protein>
<evidence type="ECO:0000259" key="3">
    <source>
        <dbReference type="Pfam" id="PF13191"/>
    </source>
</evidence>
<dbReference type="SUPFAM" id="SSF52540">
    <property type="entry name" value="P-loop containing nucleoside triphosphate hydrolases"/>
    <property type="match status" value="1"/>
</dbReference>
<evidence type="ECO:0000313" key="5">
    <source>
        <dbReference type="Proteomes" id="UP000176005"/>
    </source>
</evidence>
<comment type="caution">
    <text evidence="4">The sequence shown here is derived from an EMBL/GenBank/DDBJ whole genome shotgun (WGS) entry which is preliminary data.</text>
</comment>
<organism evidence="4 5">
    <name type="scientific">Streptomyces nanshensis</name>
    <dbReference type="NCBI Taxonomy" id="518642"/>
    <lineage>
        <taxon>Bacteria</taxon>
        <taxon>Bacillati</taxon>
        <taxon>Actinomycetota</taxon>
        <taxon>Actinomycetes</taxon>
        <taxon>Kitasatosporales</taxon>
        <taxon>Streptomycetaceae</taxon>
        <taxon>Streptomyces</taxon>
    </lineage>
</organism>
<sequence length="466" mass="48708">MKGTTDRGICPPGLAERDGQWSDLTRFLAEARAGSGRVAAVTGPVASGKTELLHTFAEFAQAEFGQKRPEEPGLEKAGFARNESRAGGEAPAGDGVLVATVVCSAAESALPFGVVARLLRTPALHAGEQTERLLARAREVADGQGEFDAGTPAAAHVLDALCEAVLRAVGTGTALIGVEDVRHLDMPSTHWLLYLVRRLGPARVLLVLTDTPAPRRAPSPLHTELRRHPHVRTVEVPLLTEEGVAACIAAHGGDAPALSGTDRAGIRRAGGGNPLLVRALLEDRRSGAPDRGIGRGPDFQKALLGCLERCEATAAETMRALCVLGGPARSAALARLTRAETENVAAALAALEEAGLLHPGGLPHPAVRDAVLESLSSAERTRLHLAAAALLHAEGAPADDIAPHLLTAGRLDDTALLPVLHEAAEHALRAERPRTAVRCFEIVRDAGVDARSRTAAEVALVRAESR</sequence>
<dbReference type="GO" id="GO:0005737">
    <property type="term" value="C:cytoplasm"/>
    <property type="evidence" value="ECO:0007669"/>
    <property type="project" value="TreeGrafter"/>
</dbReference>
<dbReference type="EMBL" id="LJGW01000372">
    <property type="protein sequence ID" value="OEV09445.1"/>
    <property type="molecule type" value="Genomic_DNA"/>
</dbReference>
<keyword evidence="1" id="KW-0547">Nucleotide-binding</keyword>
<keyword evidence="5" id="KW-1185">Reference proteome</keyword>
<dbReference type="Proteomes" id="UP000176005">
    <property type="component" value="Unassembled WGS sequence"/>
</dbReference>
<dbReference type="RefSeq" id="WP_141747649.1">
    <property type="nucleotide sequence ID" value="NZ_LJGW01000372.1"/>
</dbReference>
<evidence type="ECO:0000313" key="4">
    <source>
        <dbReference type="EMBL" id="OEV09445.1"/>
    </source>
</evidence>
<dbReference type="InterPro" id="IPR027417">
    <property type="entry name" value="P-loop_NTPase"/>
</dbReference>
<dbReference type="InterPro" id="IPR041664">
    <property type="entry name" value="AAA_16"/>
</dbReference>
<accession>A0A1E7KZU8</accession>
<feature type="domain" description="Orc1-like AAA ATPase" evidence="3">
    <location>
        <begin position="15"/>
        <end position="207"/>
    </location>
</feature>
<dbReference type="PANTHER" id="PTHR16305">
    <property type="entry name" value="TESTICULAR SOLUBLE ADENYLYL CYCLASE"/>
    <property type="match status" value="1"/>
</dbReference>
<evidence type="ECO:0000256" key="2">
    <source>
        <dbReference type="ARBA" id="ARBA00022840"/>
    </source>
</evidence>
<dbReference type="PANTHER" id="PTHR16305:SF35">
    <property type="entry name" value="TRANSCRIPTIONAL ACTIVATOR DOMAIN"/>
    <property type="match status" value="1"/>
</dbReference>
<keyword evidence="2" id="KW-0067">ATP-binding</keyword>